<dbReference type="PANTHER" id="PTHR46383">
    <property type="entry name" value="ASPARTATE AMINOTRANSFERASE"/>
    <property type="match status" value="1"/>
</dbReference>
<name>A0A0K8MIA0_9LACO</name>
<dbReference type="Gene3D" id="3.40.640.10">
    <property type="entry name" value="Type I PLP-dependent aspartate aminotransferase-like (Major domain)"/>
    <property type="match status" value="1"/>
</dbReference>
<keyword evidence="3 6" id="KW-0032">Aminotransferase</keyword>
<evidence type="ECO:0000256" key="2">
    <source>
        <dbReference type="ARBA" id="ARBA00007441"/>
    </source>
</evidence>
<dbReference type="InterPro" id="IPR004838">
    <property type="entry name" value="NHTrfase_class1_PyrdxlP-BS"/>
</dbReference>
<comment type="cofactor">
    <cofactor evidence="1 6">
        <name>pyridoxal 5'-phosphate</name>
        <dbReference type="ChEBI" id="CHEBI:597326"/>
    </cofactor>
</comment>
<proteinExistence type="inferred from homology"/>
<dbReference type="OrthoDB" id="9802328at2"/>
<comment type="similarity">
    <text evidence="2 6">Belongs to the class-I pyridoxal-phosphate-dependent aminotransferase family.</text>
</comment>
<dbReference type="InterPro" id="IPR015424">
    <property type="entry name" value="PyrdxlP-dep_Trfase"/>
</dbReference>
<dbReference type="SUPFAM" id="SSF53383">
    <property type="entry name" value="PLP-dependent transferases"/>
    <property type="match status" value="1"/>
</dbReference>
<dbReference type="RefSeq" id="WP_061993518.1">
    <property type="nucleotide sequence ID" value="NZ_DF968005.1"/>
</dbReference>
<evidence type="ECO:0000256" key="4">
    <source>
        <dbReference type="ARBA" id="ARBA00022679"/>
    </source>
</evidence>
<dbReference type="Pfam" id="PF00155">
    <property type="entry name" value="Aminotran_1_2"/>
    <property type="match status" value="1"/>
</dbReference>
<dbReference type="AlphaFoldDB" id="A0A0K8MIA0"/>
<dbReference type="GO" id="GO:0030170">
    <property type="term" value="F:pyridoxal phosphate binding"/>
    <property type="evidence" value="ECO:0007669"/>
    <property type="project" value="InterPro"/>
</dbReference>
<evidence type="ECO:0000313" key="8">
    <source>
        <dbReference type="EMBL" id="GAP00183.1"/>
    </source>
</evidence>
<evidence type="ECO:0000256" key="6">
    <source>
        <dbReference type="RuleBase" id="RU000481"/>
    </source>
</evidence>
<reference evidence="8 9" key="1">
    <citation type="journal article" date="2015" name="BMC Genomics">
        <title>Comparative genomics of Fructobacillus spp. and Leuconostoc spp. reveals niche-specific evolution of Fructobacillus spp.</title>
        <authorList>
            <person name="Endo A."/>
            <person name="Tanizawa Y."/>
            <person name="Tanaka N."/>
            <person name="Maeno S."/>
            <person name="Kumar H."/>
            <person name="Shiwa Y."/>
            <person name="Okada S."/>
            <person name="Yoshikawa H."/>
            <person name="Dicks L."/>
            <person name="Nakagawa J."/>
            <person name="Arita M."/>
        </authorList>
    </citation>
    <scope>NUCLEOTIDE SEQUENCE [LARGE SCALE GENOMIC DNA]</scope>
    <source>
        <strain evidence="8 9">JCM 12225</strain>
    </source>
</reference>
<evidence type="ECO:0000259" key="7">
    <source>
        <dbReference type="Pfam" id="PF00155"/>
    </source>
</evidence>
<dbReference type="Proteomes" id="UP000253891">
    <property type="component" value="Unassembled WGS sequence"/>
</dbReference>
<dbReference type="CDD" id="cd00609">
    <property type="entry name" value="AAT_like"/>
    <property type="match status" value="1"/>
</dbReference>
<sequence length="401" mass="43353">MVNVKAGLSKQYNRLFEIVPPAAIRAVDIKLSAIPDIIRLTIGEPDFAVPMPVKEAVKTAIDNDDSHYAPAKGLLPLRQAISTYVHERFSTPVYDPESEIAVTIGASEAIYDALSALFNRGETILVPTPTFCFYQAEALRLGLNVVEINTAPNYLFTAEMFKQAMADHPEAKGLILNYPGNPTGVTYPEETLKELAQVIDQTDVLVMSDEIYGELTYGRQHKSISAYIPEQTIFISGLSKSHAMTGYRVGFIAGPAALMKMVCLAHSGVVTTAPTPMMDGALAALTVAKDAPAAMRDVYHQRRDLVLAGLAEAGFSAPKPEGAFYIFATIPDFLNQNDEEFVYELGEQAGVGAIPGTVFGDGGQGHIRISYAASTEDLTEAMRRLVAFSQAARAEQKQAQA</sequence>
<organism evidence="8 9">
    <name type="scientific">Fructobacillus ficulneus</name>
    <dbReference type="NCBI Taxonomy" id="157463"/>
    <lineage>
        <taxon>Bacteria</taxon>
        <taxon>Bacillati</taxon>
        <taxon>Bacillota</taxon>
        <taxon>Bacilli</taxon>
        <taxon>Lactobacillales</taxon>
        <taxon>Lactobacillaceae</taxon>
        <taxon>Fructobacillus</taxon>
    </lineage>
</organism>
<dbReference type="GO" id="GO:0006520">
    <property type="term" value="P:amino acid metabolic process"/>
    <property type="evidence" value="ECO:0007669"/>
    <property type="project" value="InterPro"/>
</dbReference>
<feature type="domain" description="Aminotransferase class I/classII large" evidence="7">
    <location>
        <begin position="36"/>
        <end position="385"/>
    </location>
</feature>
<dbReference type="STRING" id="157463.GCA_001047075_01088"/>
<evidence type="ECO:0000256" key="5">
    <source>
        <dbReference type="ARBA" id="ARBA00022898"/>
    </source>
</evidence>
<dbReference type="PANTHER" id="PTHR46383:SF4">
    <property type="entry name" value="AMINOTRANSFERASE"/>
    <property type="match status" value="1"/>
</dbReference>
<dbReference type="GO" id="GO:0008483">
    <property type="term" value="F:transaminase activity"/>
    <property type="evidence" value="ECO:0007669"/>
    <property type="project" value="UniProtKB-KW"/>
</dbReference>
<dbReference type="EMBL" id="DF968005">
    <property type="protein sequence ID" value="GAP00183.1"/>
    <property type="molecule type" value="Genomic_DNA"/>
</dbReference>
<keyword evidence="5" id="KW-0663">Pyridoxal phosphate</keyword>
<keyword evidence="9" id="KW-1185">Reference proteome</keyword>
<dbReference type="PROSITE" id="PS00105">
    <property type="entry name" value="AA_TRANSFER_CLASS_1"/>
    <property type="match status" value="1"/>
</dbReference>
<evidence type="ECO:0000256" key="1">
    <source>
        <dbReference type="ARBA" id="ARBA00001933"/>
    </source>
</evidence>
<evidence type="ECO:0000256" key="3">
    <source>
        <dbReference type="ARBA" id="ARBA00022576"/>
    </source>
</evidence>
<keyword evidence="4 6" id="KW-0808">Transferase</keyword>
<dbReference type="InterPro" id="IPR015421">
    <property type="entry name" value="PyrdxlP-dep_Trfase_major"/>
</dbReference>
<protein>
    <recommendedName>
        <fullName evidence="6">Aminotransferase</fullName>
        <ecNumber evidence="6">2.6.1.-</ecNumber>
    </recommendedName>
</protein>
<dbReference type="EC" id="2.6.1.-" evidence="6"/>
<gene>
    <name evidence="8" type="ORF">FFIC_281930</name>
</gene>
<dbReference type="InterPro" id="IPR050596">
    <property type="entry name" value="AspAT/PAT-like"/>
</dbReference>
<accession>A0A0K8MIA0</accession>
<dbReference type="InterPro" id="IPR004839">
    <property type="entry name" value="Aminotransferase_I/II_large"/>
</dbReference>
<evidence type="ECO:0000313" key="9">
    <source>
        <dbReference type="Proteomes" id="UP000253891"/>
    </source>
</evidence>